<dbReference type="InterPro" id="IPR003790">
    <property type="entry name" value="GHL10"/>
</dbReference>
<keyword evidence="1" id="KW-0732">Signal</keyword>
<evidence type="ECO:0000259" key="2">
    <source>
        <dbReference type="Pfam" id="PF02638"/>
    </source>
</evidence>
<comment type="caution">
    <text evidence="3">The sequence shown here is derived from an EMBL/GenBank/DDBJ whole genome shotgun (WGS) entry which is preliminary data.</text>
</comment>
<sequence>MKHFFLFVLFATTFSFSQIRETRAVWLATNYRLDWPPTTYDSDKQKKSLIEIFDNLKEKNFNTVFFQVRFNGTVLFKSSFEPLSPYINGEVDGDVSYDPLQFAIEQAHKHGMEIHAWINTNLVFTGNEEKIFTNANHISQRKPEWIVEYKNSNEKSFWLDVGLPEVRTYLSDLISEMVENYDVDGINLDYIRYPGKNFNDDFSFQIHGKGLPRDEFRRRNINSLVKEIHDKVKALRPEIKIGASPIGVYRKLKGMTSWESFSDLYQDSYLWLKEKYVDYLSPQIYWSLNDNPKFDILAKDWIENSNGRNIVLGIGAFKENVKLQIEEMINFSRKIKSSGVSFFRYENIKDYNFNSFHYKTLPAEMPWLEQSYPMKPLNLTFNRNADEKLVTLFWELNAEDSNADSVKYFSIYKLPNKDSKINQDNLFDVIPADKNYVTIAINKPKKVKYYFAVKSINKVWNESKESTNIVEIEIPKMKELLDAGFNIDKPILYKNKEFGTFIIFETTHNDEIEIFGGIKNVYSLIQKEKTFKGKNFISINDLTKNFESIKIHFINTNKEFELKLNLL</sequence>
<dbReference type="PANTHER" id="PTHR43405">
    <property type="entry name" value="GLYCOSYL HYDROLASE DIGH"/>
    <property type="match status" value="1"/>
</dbReference>
<dbReference type="RefSeq" id="WP_321536511.1">
    <property type="nucleotide sequence ID" value="NZ_JARGDL010000017.1"/>
</dbReference>
<dbReference type="InterPro" id="IPR017853">
    <property type="entry name" value="GH"/>
</dbReference>
<dbReference type="Pfam" id="PF02638">
    <property type="entry name" value="GHL10"/>
    <property type="match status" value="1"/>
</dbReference>
<dbReference type="Proteomes" id="UP001221302">
    <property type="component" value="Unassembled WGS sequence"/>
</dbReference>
<dbReference type="SUPFAM" id="SSF51445">
    <property type="entry name" value="(Trans)glycosidases"/>
    <property type="match status" value="1"/>
</dbReference>
<feature type="domain" description="Glycosyl hydrolase-like 10" evidence="2">
    <location>
        <begin position="22"/>
        <end position="322"/>
    </location>
</feature>
<organism evidence="3 4">
    <name type="scientific">Stygiobacter electus</name>
    <dbReference type="NCBI Taxonomy" id="3032292"/>
    <lineage>
        <taxon>Bacteria</taxon>
        <taxon>Pseudomonadati</taxon>
        <taxon>Ignavibacteriota</taxon>
        <taxon>Ignavibacteria</taxon>
        <taxon>Ignavibacteriales</taxon>
        <taxon>Melioribacteraceae</taxon>
        <taxon>Stygiobacter</taxon>
    </lineage>
</organism>
<keyword evidence="4" id="KW-1185">Reference proteome</keyword>
<evidence type="ECO:0000256" key="1">
    <source>
        <dbReference type="ARBA" id="ARBA00022729"/>
    </source>
</evidence>
<dbReference type="Gene3D" id="3.20.20.80">
    <property type="entry name" value="Glycosidases"/>
    <property type="match status" value="1"/>
</dbReference>
<evidence type="ECO:0000313" key="3">
    <source>
        <dbReference type="EMBL" id="MDF1612740.1"/>
    </source>
</evidence>
<proteinExistence type="predicted"/>
<dbReference type="EMBL" id="JARGDL010000017">
    <property type="protein sequence ID" value="MDF1612740.1"/>
    <property type="molecule type" value="Genomic_DNA"/>
</dbReference>
<evidence type="ECO:0000313" key="4">
    <source>
        <dbReference type="Proteomes" id="UP001221302"/>
    </source>
</evidence>
<dbReference type="AlphaFoldDB" id="A0AAE3P1X1"/>
<name>A0AAE3P1X1_9BACT</name>
<dbReference type="InterPro" id="IPR052177">
    <property type="entry name" value="Divisome_Glycosyl_Hydrolase"/>
</dbReference>
<accession>A0AAE3P1X1</accession>
<reference evidence="3" key="1">
    <citation type="submission" date="2023-03" db="EMBL/GenBank/DDBJ databases">
        <title>Stygiobacter electus gen. nov., sp. nov., facultatively anaerobic thermotolerant bacterium of the class Ignavibacteria from a well of Yessentuki mineral water deposit.</title>
        <authorList>
            <person name="Podosokorskaya O.A."/>
            <person name="Elcheninov A.G."/>
            <person name="Petrova N.F."/>
            <person name="Zavarzina D.G."/>
            <person name="Kublanov I.V."/>
            <person name="Merkel A.Y."/>
        </authorList>
    </citation>
    <scope>NUCLEOTIDE SEQUENCE</scope>
    <source>
        <strain evidence="3">09-Me</strain>
    </source>
</reference>
<dbReference type="PANTHER" id="PTHR43405:SF1">
    <property type="entry name" value="GLYCOSYL HYDROLASE DIGH"/>
    <property type="match status" value="1"/>
</dbReference>
<protein>
    <submittedName>
        <fullName evidence="3">Family 10 glycosylhydrolase</fullName>
    </submittedName>
</protein>
<gene>
    <name evidence="3" type="ORF">P0M35_11310</name>
</gene>